<reference evidence="2" key="1">
    <citation type="submission" date="2023-02" db="EMBL/GenBank/DDBJ databases">
        <title>Identification and recombinant expression of a fungal hydrolase from Papiliotrema laurentii that hydrolyzes apple cutin and clears colloidal polyester polyurethane.</title>
        <authorList>
            <consortium name="DOE Joint Genome Institute"/>
            <person name="Roman V.A."/>
            <person name="Bojanowski C."/>
            <person name="Crable B.R."/>
            <person name="Wagner D.N."/>
            <person name="Hung C.S."/>
            <person name="Nadeau L.J."/>
            <person name="Schratz L."/>
            <person name="Haridas S."/>
            <person name="Pangilinan J."/>
            <person name="Lipzen A."/>
            <person name="Na H."/>
            <person name="Yan M."/>
            <person name="Ng V."/>
            <person name="Grigoriev I.V."/>
            <person name="Spatafora J.W."/>
            <person name="Barlow D."/>
            <person name="Biffinger J."/>
            <person name="Kelley-Loughnane N."/>
            <person name="Varaljay V.A."/>
            <person name="Crookes-Goodson W.J."/>
        </authorList>
    </citation>
    <scope>NUCLEOTIDE SEQUENCE</scope>
    <source>
        <strain evidence="2">5307AH</strain>
    </source>
</reference>
<keyword evidence="1" id="KW-0732">Signal</keyword>
<comment type="caution">
    <text evidence="2">The sequence shown here is derived from an EMBL/GenBank/DDBJ whole genome shotgun (WGS) entry which is preliminary data.</text>
</comment>
<evidence type="ECO:0000256" key="1">
    <source>
        <dbReference type="SAM" id="SignalP"/>
    </source>
</evidence>
<keyword evidence="3" id="KW-1185">Reference proteome</keyword>
<accession>A0AAD9D2B5</accession>
<gene>
    <name evidence="2" type="ORF">DB88DRAFT_492074</name>
</gene>
<feature type="signal peptide" evidence="1">
    <location>
        <begin position="1"/>
        <end position="19"/>
    </location>
</feature>
<evidence type="ECO:0000313" key="2">
    <source>
        <dbReference type="EMBL" id="KAK1923691.1"/>
    </source>
</evidence>
<sequence>MRATTPALVVLTLLGVVLADTEIRNFRLPLQETAQLGPSDSIPAYSLGISSRQVELSVSDQQPDLRVTLDAEEHLGSFTARISWPASSPTAFGMTLHPSLEDDQVILYINSKPLSPRFPHRHHELLAKLPTYRAASPVTETDDGYNTTFHLVFEPLILGVIPQTSVPAIKYISAATIFSLLLVPFVIRFIERFAATLPESSPHARRDEAE</sequence>
<dbReference type="AlphaFoldDB" id="A0AAD9D2B5"/>
<evidence type="ECO:0000313" key="3">
    <source>
        <dbReference type="Proteomes" id="UP001182556"/>
    </source>
</evidence>
<feature type="chain" id="PRO_5042098463" evidence="1">
    <location>
        <begin position="20"/>
        <end position="210"/>
    </location>
</feature>
<dbReference type="EMBL" id="JAODAN010000006">
    <property type="protein sequence ID" value="KAK1923691.1"/>
    <property type="molecule type" value="Genomic_DNA"/>
</dbReference>
<name>A0AAD9D2B5_PAPLA</name>
<organism evidence="2 3">
    <name type="scientific">Papiliotrema laurentii</name>
    <name type="common">Cryptococcus laurentii</name>
    <dbReference type="NCBI Taxonomy" id="5418"/>
    <lineage>
        <taxon>Eukaryota</taxon>
        <taxon>Fungi</taxon>
        <taxon>Dikarya</taxon>
        <taxon>Basidiomycota</taxon>
        <taxon>Agaricomycotina</taxon>
        <taxon>Tremellomycetes</taxon>
        <taxon>Tremellales</taxon>
        <taxon>Rhynchogastremaceae</taxon>
        <taxon>Papiliotrema</taxon>
    </lineage>
</organism>
<protein>
    <submittedName>
        <fullName evidence="2">Uncharacterized protein</fullName>
    </submittedName>
</protein>
<dbReference type="Proteomes" id="UP001182556">
    <property type="component" value="Unassembled WGS sequence"/>
</dbReference>
<proteinExistence type="predicted"/>